<dbReference type="EMBL" id="CP155573">
    <property type="protein sequence ID" value="XFO66292.1"/>
    <property type="molecule type" value="Genomic_DNA"/>
</dbReference>
<evidence type="ECO:0000313" key="2">
    <source>
        <dbReference type="Proteomes" id="UP000216752"/>
    </source>
</evidence>
<reference evidence="1" key="1">
    <citation type="submission" date="2024-05" db="EMBL/GenBank/DDBJ databases">
        <title>Isolation and characterization of Sporomusa carbonis sp. nov., a carboxydotrophic hydrogenogen in the genus of Sporomusa isolated from a charcoal burning pile.</title>
        <authorList>
            <person name="Boeer T."/>
            <person name="Rosenbaum F."/>
            <person name="Eysell L."/>
            <person name="Mueller V."/>
            <person name="Daniel R."/>
            <person name="Poehlein A."/>
        </authorList>
    </citation>
    <scope>NUCLEOTIDE SEQUENCE [LARGE SCALE GENOMIC DNA]</scope>
    <source>
        <strain evidence="1">DSM 10669</strain>
    </source>
</reference>
<gene>
    <name evidence="1" type="ORF">SPSIL_024420</name>
</gene>
<evidence type="ECO:0000313" key="1">
    <source>
        <dbReference type="EMBL" id="XFO66292.1"/>
    </source>
</evidence>
<sequence length="204" mass="22482">MQAIGLDYNFGRQPIWLGQGLIADIEGNCDGLLVSGGKDVKVTVGAFKTTATTYLDFEESRNYYVANIDAKLAKNINLNVSYLKDKDGFIYETTSTGLNYTGIKNITISGEYGQNDSTVARMPSNGKAKAWMGKIKYAGAKTDKVGSFGAWVGYRNADPYFDVCELTTLDSARQANRKGPGDRHFVPTINATFESWANWENILR</sequence>
<proteinExistence type="predicted"/>
<keyword evidence="2" id="KW-1185">Reference proteome</keyword>
<accession>A0ABZ3IKT6</accession>
<name>A0ABZ3IKT6_9FIRM</name>
<organism evidence="1 2">
    <name type="scientific">Sporomusa silvacetica DSM 10669</name>
    <dbReference type="NCBI Taxonomy" id="1123289"/>
    <lineage>
        <taxon>Bacteria</taxon>
        <taxon>Bacillati</taxon>
        <taxon>Bacillota</taxon>
        <taxon>Negativicutes</taxon>
        <taxon>Selenomonadales</taxon>
        <taxon>Sporomusaceae</taxon>
        <taxon>Sporomusa</taxon>
    </lineage>
</organism>
<dbReference type="Proteomes" id="UP000216752">
    <property type="component" value="Chromosome"/>
</dbReference>
<protein>
    <submittedName>
        <fullName evidence="1">Uncharacterized protein</fullName>
    </submittedName>
</protein>